<dbReference type="Proteomes" id="UP000326354">
    <property type="component" value="Chromosome"/>
</dbReference>
<reference evidence="2 3" key="1">
    <citation type="submission" date="2019-08" db="EMBL/GenBank/DDBJ databases">
        <title>Complete genome sequence of Candidatus Uab amorphum.</title>
        <authorList>
            <person name="Shiratori T."/>
            <person name="Suzuki S."/>
            <person name="Kakizawa Y."/>
            <person name="Ishida K."/>
        </authorList>
    </citation>
    <scope>NUCLEOTIDE SEQUENCE [LARGE SCALE GENOMIC DNA]</scope>
    <source>
        <strain evidence="2 3">SRT547</strain>
    </source>
</reference>
<evidence type="ECO:0000313" key="2">
    <source>
        <dbReference type="EMBL" id="BBM88307.1"/>
    </source>
</evidence>
<dbReference type="PRINTS" id="PR00412">
    <property type="entry name" value="EPOXHYDRLASE"/>
</dbReference>
<gene>
    <name evidence="2" type="ORF">UABAM_06728</name>
</gene>
<dbReference type="PANTHER" id="PTHR43798">
    <property type="entry name" value="MONOACYLGLYCEROL LIPASE"/>
    <property type="match status" value="1"/>
</dbReference>
<dbReference type="InterPro" id="IPR029058">
    <property type="entry name" value="AB_hydrolase_fold"/>
</dbReference>
<dbReference type="InterPro" id="IPR000073">
    <property type="entry name" value="AB_hydrolase_1"/>
</dbReference>
<dbReference type="OrthoDB" id="9775557at2"/>
<evidence type="ECO:0000313" key="3">
    <source>
        <dbReference type="Proteomes" id="UP000326354"/>
    </source>
</evidence>
<dbReference type="SUPFAM" id="SSF53474">
    <property type="entry name" value="alpha/beta-Hydrolases"/>
    <property type="match status" value="1"/>
</dbReference>
<dbReference type="KEGG" id="uam:UABAM_06728"/>
<name>A0A5S9IV31_UABAM</name>
<dbReference type="EMBL" id="AP019860">
    <property type="protein sequence ID" value="BBM88307.1"/>
    <property type="molecule type" value="Genomic_DNA"/>
</dbReference>
<dbReference type="Gene3D" id="3.40.50.1820">
    <property type="entry name" value="alpha/beta hydrolase"/>
    <property type="match status" value="1"/>
</dbReference>
<organism evidence="2 3">
    <name type="scientific">Uabimicrobium amorphum</name>
    <dbReference type="NCBI Taxonomy" id="2596890"/>
    <lineage>
        <taxon>Bacteria</taxon>
        <taxon>Pseudomonadati</taxon>
        <taxon>Planctomycetota</taxon>
        <taxon>Candidatus Uabimicrobiia</taxon>
        <taxon>Candidatus Uabimicrobiales</taxon>
        <taxon>Candidatus Uabimicrobiaceae</taxon>
        <taxon>Candidatus Uabimicrobium</taxon>
    </lineage>
</organism>
<keyword evidence="3" id="KW-1185">Reference proteome</keyword>
<sequence length="290" mass="34213">MVKNLYPFKNNYLEVNGCRYHYVDEGQGDPVLMLHGNPTWSFYYRNVILALRDNYRTIAPDHIGCGLSDKPQDYNYTFDQRAQDVATLIEHLQIEKDITLIVHDWGGMIGMLFATRFPEKIKRIVVLNTAAFHLPKSKMFPWPLWICRNTRFGAFLVRHFNAFVRIAARVCVKQKPLPKEVREMYVSPYDSWENRVAVLRFVQDIPLVKKDPGYDLISEVQEKLKLFADTPMLICWGKKDFVFDYHFLEEWIKYFPQAQVHRFPKSGHYILEDSGEEIIPLIQKFIRDGE</sequence>
<dbReference type="RefSeq" id="WP_152021924.1">
    <property type="nucleotide sequence ID" value="NZ_AP019860.1"/>
</dbReference>
<dbReference type="InterPro" id="IPR000639">
    <property type="entry name" value="Epox_hydrolase-like"/>
</dbReference>
<dbReference type="GO" id="GO:0016020">
    <property type="term" value="C:membrane"/>
    <property type="evidence" value="ECO:0007669"/>
    <property type="project" value="TreeGrafter"/>
</dbReference>
<dbReference type="GO" id="GO:0016787">
    <property type="term" value="F:hydrolase activity"/>
    <property type="evidence" value="ECO:0007669"/>
    <property type="project" value="UniProtKB-KW"/>
</dbReference>
<feature type="domain" description="AB hydrolase-1" evidence="1">
    <location>
        <begin position="30"/>
        <end position="273"/>
    </location>
</feature>
<keyword evidence="2" id="KW-0378">Hydrolase</keyword>
<protein>
    <submittedName>
        <fullName evidence="2">Alpha/beta hydrolase</fullName>
    </submittedName>
</protein>
<proteinExistence type="predicted"/>
<evidence type="ECO:0000259" key="1">
    <source>
        <dbReference type="Pfam" id="PF00561"/>
    </source>
</evidence>
<dbReference type="PRINTS" id="PR00111">
    <property type="entry name" value="ABHYDROLASE"/>
</dbReference>
<accession>A0A5S9IV31</accession>
<dbReference type="AlphaFoldDB" id="A0A5S9IV31"/>
<dbReference type="Pfam" id="PF00561">
    <property type="entry name" value="Abhydrolase_1"/>
    <property type="match status" value="1"/>
</dbReference>
<dbReference type="InterPro" id="IPR050266">
    <property type="entry name" value="AB_hydrolase_sf"/>
</dbReference>
<dbReference type="PANTHER" id="PTHR43798:SF24">
    <property type="entry name" value="CIS-3-ALKYL-4-ALKYLOXETAN-2-ONE DECARBOXYLASE"/>
    <property type="match status" value="1"/>
</dbReference>